<evidence type="ECO:0000313" key="1">
    <source>
        <dbReference type="EMBL" id="KAJ8644525.1"/>
    </source>
</evidence>
<accession>A0ACC2MGG3</accession>
<keyword evidence="2" id="KW-1185">Reference proteome</keyword>
<organism evidence="1 2">
    <name type="scientific">Persea americana</name>
    <name type="common">Avocado</name>
    <dbReference type="NCBI Taxonomy" id="3435"/>
    <lineage>
        <taxon>Eukaryota</taxon>
        <taxon>Viridiplantae</taxon>
        <taxon>Streptophyta</taxon>
        <taxon>Embryophyta</taxon>
        <taxon>Tracheophyta</taxon>
        <taxon>Spermatophyta</taxon>
        <taxon>Magnoliopsida</taxon>
        <taxon>Magnoliidae</taxon>
        <taxon>Laurales</taxon>
        <taxon>Lauraceae</taxon>
        <taxon>Persea</taxon>
    </lineage>
</organism>
<evidence type="ECO:0000313" key="2">
    <source>
        <dbReference type="Proteomes" id="UP001234297"/>
    </source>
</evidence>
<comment type="caution">
    <text evidence="1">The sequence shown here is derived from an EMBL/GenBank/DDBJ whole genome shotgun (WGS) entry which is preliminary data.</text>
</comment>
<dbReference type="EMBL" id="CM056810">
    <property type="protein sequence ID" value="KAJ8644525.1"/>
    <property type="molecule type" value="Genomic_DNA"/>
</dbReference>
<dbReference type="Proteomes" id="UP001234297">
    <property type="component" value="Chromosome 2"/>
</dbReference>
<name>A0ACC2MGG3_PERAE</name>
<gene>
    <name evidence="1" type="ORF">MRB53_006273</name>
</gene>
<reference evidence="1 2" key="1">
    <citation type="journal article" date="2022" name="Hortic Res">
        <title>A haplotype resolved chromosomal level avocado genome allows analysis of novel avocado genes.</title>
        <authorList>
            <person name="Nath O."/>
            <person name="Fletcher S.J."/>
            <person name="Hayward A."/>
            <person name="Shaw L.M."/>
            <person name="Masouleh A.K."/>
            <person name="Furtado A."/>
            <person name="Henry R.J."/>
            <person name="Mitter N."/>
        </authorList>
    </citation>
    <scope>NUCLEOTIDE SEQUENCE [LARGE SCALE GENOMIC DNA]</scope>
    <source>
        <strain evidence="2">cv. Hass</strain>
    </source>
</reference>
<proteinExistence type="predicted"/>
<protein>
    <submittedName>
        <fullName evidence="1">Uncharacterized protein</fullName>
    </submittedName>
</protein>
<sequence length="231" mass="24805">MASVLGQVAVDAWPLPPSQVAAGLGTQPLPLQDSGSGASCGPYFHPTHGLFFGPDCCRCVVVAFESGCRRVRHAPTASAGAWPLPPSQVALGVLPLPLSQVVVGVRPPASTGFDVVGVMEGMTDELLAVYMIQWESLNSHFELVELSRTLVIAEKAVDRGVGGARRLRIWRQDCNGYVKRLAIVEDREREMSDQMDRLLCRIDGSRLSASRGVPLGPLVRTSVEAFDGTLK</sequence>